<comment type="function">
    <text evidence="13">Transfers and isomerizes the ribose moiety from AdoMet to the 7-aminomethyl group of 7-deazaguanine (preQ1-tRNA) to give epoxyqueuosine (oQ-tRNA).</text>
</comment>
<dbReference type="FunFam" id="3.40.1780.10:FF:000001">
    <property type="entry name" value="S-adenosylmethionine:tRNA ribosyltransferase-isomerase"/>
    <property type="match status" value="1"/>
</dbReference>
<keyword evidence="4 13" id="KW-0963">Cytoplasm</keyword>
<evidence type="ECO:0000256" key="3">
    <source>
        <dbReference type="ARBA" id="ARBA00011245"/>
    </source>
</evidence>
<name>A0A1I4D1P3_9HYPH</name>
<evidence type="ECO:0000256" key="9">
    <source>
        <dbReference type="ARBA" id="ARBA00061210"/>
    </source>
</evidence>
<dbReference type="SUPFAM" id="SSF111337">
    <property type="entry name" value="QueA-like"/>
    <property type="match status" value="1"/>
</dbReference>
<gene>
    <name evidence="13" type="primary">queA</name>
    <name evidence="14" type="ORF">SAMN04488125_105103</name>
</gene>
<dbReference type="PANTHER" id="PTHR30307:SF0">
    <property type="entry name" value="S-ADENOSYLMETHIONINE:TRNA RIBOSYLTRANSFERASE-ISOMERASE"/>
    <property type="match status" value="1"/>
</dbReference>
<dbReference type="InterPro" id="IPR036100">
    <property type="entry name" value="QueA_sf"/>
</dbReference>
<keyword evidence="5 13" id="KW-0808">Transferase</keyword>
<evidence type="ECO:0000313" key="14">
    <source>
        <dbReference type="EMBL" id="SFK86659.1"/>
    </source>
</evidence>
<evidence type="ECO:0000256" key="12">
    <source>
        <dbReference type="ARBA" id="ARBA00076160"/>
    </source>
</evidence>
<dbReference type="NCBIfam" id="NF001140">
    <property type="entry name" value="PRK00147.1"/>
    <property type="match status" value="1"/>
</dbReference>
<protein>
    <recommendedName>
        <fullName evidence="11 13">S-adenosylmethionine:tRNA ribosyltransferase-isomerase</fullName>
        <ecNumber evidence="10 13">2.4.99.17</ecNumber>
    </recommendedName>
    <alternativeName>
        <fullName evidence="12 13">Queuosine biosynthesis protein QueA</fullName>
    </alternativeName>
</protein>
<organism evidence="14 15">
    <name type="scientific">Methylorubrum salsuginis</name>
    <dbReference type="NCBI Taxonomy" id="414703"/>
    <lineage>
        <taxon>Bacteria</taxon>
        <taxon>Pseudomonadati</taxon>
        <taxon>Pseudomonadota</taxon>
        <taxon>Alphaproteobacteria</taxon>
        <taxon>Hyphomicrobiales</taxon>
        <taxon>Methylobacteriaceae</taxon>
        <taxon>Methylorubrum</taxon>
    </lineage>
</organism>
<evidence type="ECO:0000313" key="15">
    <source>
        <dbReference type="Proteomes" id="UP000198804"/>
    </source>
</evidence>
<dbReference type="InterPro" id="IPR003699">
    <property type="entry name" value="QueA"/>
</dbReference>
<dbReference type="Gene3D" id="3.40.1780.10">
    <property type="entry name" value="QueA-like"/>
    <property type="match status" value="2"/>
</dbReference>
<reference evidence="15" key="1">
    <citation type="submission" date="2016-10" db="EMBL/GenBank/DDBJ databases">
        <authorList>
            <person name="Varghese N."/>
            <person name="Submissions S."/>
        </authorList>
    </citation>
    <scope>NUCLEOTIDE SEQUENCE [LARGE SCALE GENOMIC DNA]</scope>
    <source>
        <strain evidence="15">CGMCC 1.6474</strain>
    </source>
</reference>
<keyword evidence="14" id="KW-0413">Isomerase</keyword>
<evidence type="ECO:0000256" key="4">
    <source>
        <dbReference type="ARBA" id="ARBA00022490"/>
    </source>
</evidence>
<keyword evidence="15" id="KW-1185">Reference proteome</keyword>
<keyword evidence="7 13" id="KW-0671">Queuosine biosynthesis</keyword>
<dbReference type="Gene3D" id="2.40.10.240">
    <property type="entry name" value="QueA-like"/>
    <property type="match status" value="1"/>
</dbReference>
<comment type="pathway">
    <text evidence="2 13">tRNA modification; tRNA-queuosine biosynthesis.</text>
</comment>
<dbReference type="UniPathway" id="UPA00392"/>
<proteinExistence type="inferred from homology"/>
<comment type="catalytic activity">
    <reaction evidence="8 13">
        <text>7-aminomethyl-7-carbaguanosine(34) in tRNA + S-adenosyl-L-methionine = epoxyqueuosine(34) in tRNA + adenine + L-methionine + 2 H(+)</text>
        <dbReference type="Rhea" id="RHEA:32155"/>
        <dbReference type="Rhea" id="RHEA-COMP:10342"/>
        <dbReference type="Rhea" id="RHEA-COMP:18582"/>
        <dbReference type="ChEBI" id="CHEBI:15378"/>
        <dbReference type="ChEBI" id="CHEBI:16708"/>
        <dbReference type="ChEBI" id="CHEBI:57844"/>
        <dbReference type="ChEBI" id="CHEBI:59789"/>
        <dbReference type="ChEBI" id="CHEBI:82833"/>
        <dbReference type="ChEBI" id="CHEBI:194443"/>
        <dbReference type="EC" id="2.4.99.17"/>
    </reaction>
</comment>
<dbReference type="Pfam" id="PF02547">
    <property type="entry name" value="Queuosine_synth"/>
    <property type="match status" value="1"/>
</dbReference>
<evidence type="ECO:0000256" key="11">
    <source>
        <dbReference type="ARBA" id="ARBA00069325"/>
    </source>
</evidence>
<dbReference type="GO" id="GO:0008616">
    <property type="term" value="P:tRNA queuosine(34) biosynthetic process"/>
    <property type="evidence" value="ECO:0007669"/>
    <property type="project" value="UniProtKB-UniRule"/>
</dbReference>
<evidence type="ECO:0000256" key="6">
    <source>
        <dbReference type="ARBA" id="ARBA00022691"/>
    </source>
</evidence>
<sequence length="388" mass="41324">MRLAPDRGNPHLPPGPIRGKARFMRVDLFDFDLPEALIALRPASPRDASRLLVVRPGETPLDRGVRDLPGLLSPGDVLVFNDTRVIPARLAGIRHRPGGTGQRCEAMLHLREAPDCWRAFARPAKRLTVGDRIRFGPEGEGAGEVCVMTGLEATVEAKGEGGEVSLRFDLAGPALDEAIMTQGALPLPPYIAGKRATDAQDATDYQTVYAREPGAVAAPTAGLHFSDSLLDAIDLAGIGRAHVTLHVGAGTFLPVKADDTADHRMHAEIGTLDAATAERLNATRSNGGRVVAVGTTALRLLESAADPDGTIRPFAGATDIFITPGYRFRAVDALVTNFHLPRSTLFMLVSAFSGLDTMRAAYAHAIAQGYRFYSYGDASLLFPAPPAP</sequence>
<evidence type="ECO:0000256" key="10">
    <source>
        <dbReference type="ARBA" id="ARBA00066503"/>
    </source>
</evidence>
<dbReference type="EC" id="2.4.99.17" evidence="10 13"/>
<comment type="similarity">
    <text evidence="9 13">Belongs to the QueA family.</text>
</comment>
<dbReference type="PANTHER" id="PTHR30307">
    <property type="entry name" value="S-ADENOSYLMETHIONINE:TRNA RIBOSYLTRANSFERASE-ISOMERASE"/>
    <property type="match status" value="1"/>
</dbReference>
<evidence type="ECO:0000256" key="2">
    <source>
        <dbReference type="ARBA" id="ARBA00004691"/>
    </source>
</evidence>
<evidence type="ECO:0000256" key="1">
    <source>
        <dbReference type="ARBA" id="ARBA00004496"/>
    </source>
</evidence>
<dbReference type="InterPro" id="IPR042118">
    <property type="entry name" value="QueA_dom1"/>
</dbReference>
<dbReference type="AlphaFoldDB" id="A0A1I4D1P3"/>
<dbReference type="GO" id="GO:0051075">
    <property type="term" value="F:S-adenosylmethionine:tRNA ribosyltransferase-isomerase activity"/>
    <property type="evidence" value="ECO:0007669"/>
    <property type="project" value="UniProtKB-EC"/>
</dbReference>
<accession>A0A1I4D1P3</accession>
<dbReference type="Proteomes" id="UP000198804">
    <property type="component" value="Unassembled WGS sequence"/>
</dbReference>
<dbReference type="HAMAP" id="MF_00113">
    <property type="entry name" value="QueA"/>
    <property type="match status" value="1"/>
</dbReference>
<evidence type="ECO:0000256" key="8">
    <source>
        <dbReference type="ARBA" id="ARBA00052751"/>
    </source>
</evidence>
<comment type="subunit">
    <text evidence="3 13">Monomer.</text>
</comment>
<dbReference type="NCBIfam" id="TIGR00113">
    <property type="entry name" value="queA"/>
    <property type="match status" value="1"/>
</dbReference>
<dbReference type="InterPro" id="IPR042119">
    <property type="entry name" value="QueA_dom2"/>
</dbReference>
<evidence type="ECO:0000256" key="5">
    <source>
        <dbReference type="ARBA" id="ARBA00022679"/>
    </source>
</evidence>
<evidence type="ECO:0000256" key="13">
    <source>
        <dbReference type="HAMAP-Rule" id="MF_00113"/>
    </source>
</evidence>
<dbReference type="STRING" id="414703.SAMN04488125_105103"/>
<dbReference type="GO" id="GO:0005737">
    <property type="term" value="C:cytoplasm"/>
    <property type="evidence" value="ECO:0007669"/>
    <property type="project" value="UniProtKB-SubCell"/>
</dbReference>
<dbReference type="EMBL" id="FOSV01000005">
    <property type="protein sequence ID" value="SFK86659.1"/>
    <property type="molecule type" value="Genomic_DNA"/>
</dbReference>
<keyword evidence="6 13" id="KW-0949">S-adenosyl-L-methionine</keyword>
<evidence type="ECO:0000256" key="7">
    <source>
        <dbReference type="ARBA" id="ARBA00022785"/>
    </source>
</evidence>
<comment type="subcellular location">
    <subcellularLocation>
        <location evidence="1 13">Cytoplasm</location>
    </subcellularLocation>
</comment>